<dbReference type="Proteomes" id="UP000198287">
    <property type="component" value="Unassembled WGS sequence"/>
</dbReference>
<dbReference type="InterPro" id="IPR014756">
    <property type="entry name" value="Ig_E-set"/>
</dbReference>
<evidence type="ECO:0000313" key="3">
    <source>
        <dbReference type="EMBL" id="OXA59717.1"/>
    </source>
</evidence>
<dbReference type="OrthoDB" id="2333384at2759"/>
<dbReference type="AlphaFoldDB" id="A0A226ERE4"/>
<sequence length="402" mass="45837">MFSCFQIPNLLASERSDLQIVLENPRHGNFIPGERIVGEVVLINPKAKELKSIRIVIRGNARVHWTEERGFGKRRRTVHFTGEETYFADTQLLLGNDRDKIILPPGTTNYPFGYQLPTGIPSSFEHKLGAVSYSMQAVMKRSSWFKSDVNVNLPFKVDGRLNLTSNMISNLNRPVQIEKRKTICDLLCRVGQIGFTLKLNRSIYVPGEFINFNAYLENYSSQKLRRMTIKLIQVVEFIANGSTRKEICILDKVKGPKLQPGREDVWSGNDVLKIPLNSLPSELGGGCRIMNAYYVLRIEMGHFWGKTTGDVPLTIGSLVGQQQHEWYGNSQINYVDSTIRQNPVRNYGRNTEQNGQWSLGTFNSIRSTEYENNKTDTPPPEYEEAIRMPIFQPGYSNENMFS</sequence>
<keyword evidence="4" id="KW-1185">Reference proteome</keyword>
<comment type="similarity">
    <text evidence="1">Belongs to the arrestin family.</text>
</comment>
<dbReference type="EMBL" id="LNIX01000002">
    <property type="protein sequence ID" value="OXA59717.1"/>
    <property type="molecule type" value="Genomic_DNA"/>
</dbReference>
<evidence type="ECO:0000313" key="4">
    <source>
        <dbReference type="Proteomes" id="UP000198287"/>
    </source>
</evidence>
<dbReference type="InterPro" id="IPR050357">
    <property type="entry name" value="Arrestin_domain-protein"/>
</dbReference>
<evidence type="ECO:0000259" key="2">
    <source>
        <dbReference type="SMART" id="SM01017"/>
    </source>
</evidence>
<dbReference type="SUPFAM" id="SSF81296">
    <property type="entry name" value="E set domains"/>
    <property type="match status" value="2"/>
</dbReference>
<dbReference type="InterPro" id="IPR011021">
    <property type="entry name" value="Arrestin-like_N"/>
</dbReference>
<proteinExistence type="inferred from homology"/>
<comment type="caution">
    <text evidence="3">The sequence shown here is derived from an EMBL/GenBank/DDBJ whole genome shotgun (WGS) entry which is preliminary data.</text>
</comment>
<dbReference type="SMART" id="SM01017">
    <property type="entry name" value="Arrestin_C"/>
    <property type="match status" value="2"/>
</dbReference>
<dbReference type="GO" id="GO:0005737">
    <property type="term" value="C:cytoplasm"/>
    <property type="evidence" value="ECO:0007669"/>
    <property type="project" value="TreeGrafter"/>
</dbReference>
<dbReference type="GO" id="GO:0015031">
    <property type="term" value="P:protein transport"/>
    <property type="evidence" value="ECO:0007669"/>
    <property type="project" value="TreeGrafter"/>
</dbReference>
<gene>
    <name evidence="3" type="ORF">Fcan01_04677</name>
</gene>
<dbReference type="PANTHER" id="PTHR11188:SF176">
    <property type="entry name" value="ARRESTIN DOMAIN-CONTAINING PROTEIN 1"/>
    <property type="match status" value="1"/>
</dbReference>
<evidence type="ECO:0000256" key="1">
    <source>
        <dbReference type="ARBA" id="ARBA00005298"/>
    </source>
</evidence>
<dbReference type="InterPro" id="IPR011022">
    <property type="entry name" value="Arrestin_C-like"/>
</dbReference>
<dbReference type="PANTHER" id="PTHR11188">
    <property type="entry name" value="ARRESTIN DOMAIN CONTAINING PROTEIN"/>
    <property type="match status" value="1"/>
</dbReference>
<accession>A0A226ERE4</accession>
<reference evidence="3 4" key="1">
    <citation type="submission" date="2015-12" db="EMBL/GenBank/DDBJ databases">
        <title>The genome of Folsomia candida.</title>
        <authorList>
            <person name="Faddeeva A."/>
            <person name="Derks M.F."/>
            <person name="Anvar Y."/>
            <person name="Smit S."/>
            <person name="Van Straalen N."/>
            <person name="Roelofs D."/>
        </authorList>
    </citation>
    <scope>NUCLEOTIDE SEQUENCE [LARGE SCALE GENOMIC DNA]</scope>
    <source>
        <strain evidence="3 4">VU population</strain>
        <tissue evidence="3">Whole body</tissue>
    </source>
</reference>
<dbReference type="Gene3D" id="2.60.40.640">
    <property type="match status" value="2"/>
</dbReference>
<name>A0A226ERE4_FOLCA</name>
<dbReference type="InterPro" id="IPR014752">
    <property type="entry name" value="Arrestin-like_C"/>
</dbReference>
<feature type="domain" description="Arrestin C-terminal-like" evidence="2">
    <location>
        <begin position="12"/>
        <end position="162"/>
    </location>
</feature>
<dbReference type="Pfam" id="PF00339">
    <property type="entry name" value="Arrestin_N"/>
    <property type="match status" value="1"/>
</dbReference>
<feature type="domain" description="Arrestin C-terminal-like" evidence="2">
    <location>
        <begin position="189"/>
        <end position="319"/>
    </location>
</feature>
<dbReference type="OMA" id="WSDSERI"/>
<dbReference type="Pfam" id="PF02752">
    <property type="entry name" value="Arrestin_C"/>
    <property type="match status" value="1"/>
</dbReference>
<protein>
    <submittedName>
        <fullName evidence="3">Arrestin domain-containing protein 3</fullName>
    </submittedName>
</protein>
<organism evidence="3 4">
    <name type="scientific">Folsomia candida</name>
    <name type="common">Springtail</name>
    <dbReference type="NCBI Taxonomy" id="158441"/>
    <lineage>
        <taxon>Eukaryota</taxon>
        <taxon>Metazoa</taxon>
        <taxon>Ecdysozoa</taxon>
        <taxon>Arthropoda</taxon>
        <taxon>Hexapoda</taxon>
        <taxon>Collembola</taxon>
        <taxon>Entomobryomorpha</taxon>
        <taxon>Isotomoidea</taxon>
        <taxon>Isotomidae</taxon>
        <taxon>Proisotominae</taxon>
        <taxon>Folsomia</taxon>
    </lineage>
</organism>